<feature type="compositionally biased region" description="Low complexity" evidence="6">
    <location>
        <begin position="76"/>
        <end position="86"/>
    </location>
</feature>
<keyword evidence="8" id="KW-0732">Signal</keyword>
<evidence type="ECO:0000256" key="7">
    <source>
        <dbReference type="SAM" id="Phobius"/>
    </source>
</evidence>
<proteinExistence type="inferred from homology"/>
<dbReference type="EMBL" id="CDMZ01002888">
    <property type="protein sequence ID" value="CEM44287.1"/>
    <property type="molecule type" value="Genomic_DNA"/>
</dbReference>
<dbReference type="GO" id="GO:0005384">
    <property type="term" value="F:manganese ion transmembrane transporter activity"/>
    <property type="evidence" value="ECO:0007669"/>
    <property type="project" value="TreeGrafter"/>
</dbReference>
<dbReference type="PANTHER" id="PTHR12608">
    <property type="entry name" value="TRANSMEMBRANE PROTEIN HTP-1 RELATED"/>
    <property type="match status" value="1"/>
</dbReference>
<evidence type="ECO:0000256" key="4">
    <source>
        <dbReference type="ARBA" id="ARBA00022989"/>
    </source>
</evidence>
<feature type="transmembrane region" description="Helical" evidence="7">
    <location>
        <begin position="376"/>
        <end position="397"/>
    </location>
</feature>
<reference evidence="9" key="1">
    <citation type="submission" date="2014-11" db="EMBL/GenBank/DDBJ databases">
        <authorList>
            <person name="Otto D Thomas"/>
            <person name="Naeem Raeece"/>
        </authorList>
    </citation>
    <scope>NUCLEOTIDE SEQUENCE</scope>
</reference>
<dbReference type="InterPro" id="IPR001727">
    <property type="entry name" value="GDT1-like"/>
</dbReference>
<evidence type="ECO:0000256" key="6">
    <source>
        <dbReference type="SAM" id="MobiDB-lite"/>
    </source>
</evidence>
<dbReference type="VEuPathDB" id="CryptoDB:Cvel_28213"/>
<feature type="transmembrane region" description="Helical" evidence="7">
    <location>
        <begin position="349"/>
        <end position="370"/>
    </location>
</feature>
<keyword evidence="3 7" id="KW-0812">Transmembrane</keyword>
<evidence type="ECO:0008006" key="10">
    <source>
        <dbReference type="Google" id="ProtNLM"/>
    </source>
</evidence>
<feature type="chain" id="PRO_5005191894" description="GDT1 family protein" evidence="8">
    <location>
        <begin position="23"/>
        <end position="405"/>
    </location>
</feature>
<feature type="region of interest" description="Disordered" evidence="6">
    <location>
        <begin position="30"/>
        <end position="98"/>
    </location>
</feature>
<accession>A0A0G4HJN1</accession>
<dbReference type="GO" id="GO:0032468">
    <property type="term" value="P:Golgi calcium ion homeostasis"/>
    <property type="evidence" value="ECO:0007669"/>
    <property type="project" value="TreeGrafter"/>
</dbReference>
<dbReference type="AlphaFoldDB" id="A0A0G4HJN1"/>
<evidence type="ECO:0000313" key="9">
    <source>
        <dbReference type="EMBL" id="CEM44287.1"/>
    </source>
</evidence>
<feature type="transmembrane region" description="Helical" evidence="7">
    <location>
        <begin position="317"/>
        <end position="337"/>
    </location>
</feature>
<comment type="similarity">
    <text evidence="2">Belongs to the GDT1 family.</text>
</comment>
<name>A0A0G4HJN1_9ALVE</name>
<evidence type="ECO:0000256" key="2">
    <source>
        <dbReference type="ARBA" id="ARBA00009190"/>
    </source>
</evidence>
<evidence type="ECO:0000256" key="5">
    <source>
        <dbReference type="ARBA" id="ARBA00023136"/>
    </source>
</evidence>
<evidence type="ECO:0000256" key="1">
    <source>
        <dbReference type="ARBA" id="ARBA00004141"/>
    </source>
</evidence>
<dbReference type="GO" id="GO:0032472">
    <property type="term" value="P:Golgi calcium ion transport"/>
    <property type="evidence" value="ECO:0007669"/>
    <property type="project" value="TreeGrafter"/>
</dbReference>
<feature type="transmembrane region" description="Helical" evidence="7">
    <location>
        <begin position="193"/>
        <end position="212"/>
    </location>
</feature>
<feature type="signal peptide" evidence="8">
    <location>
        <begin position="1"/>
        <end position="22"/>
    </location>
</feature>
<organism evidence="9">
    <name type="scientific">Chromera velia CCMP2878</name>
    <dbReference type="NCBI Taxonomy" id="1169474"/>
    <lineage>
        <taxon>Eukaryota</taxon>
        <taxon>Sar</taxon>
        <taxon>Alveolata</taxon>
        <taxon>Colpodellida</taxon>
        <taxon>Chromeraceae</taxon>
        <taxon>Chromera</taxon>
    </lineage>
</organism>
<protein>
    <recommendedName>
        <fullName evidence="10">GDT1 family protein</fullName>
    </recommendedName>
</protein>
<sequence>MVGLRVAALFAVATTATAFVHASPVPLFHGPLPRHKSSRLPSRRRGLLSPSVTLLQEGRATTDNSLDAPGTLPAVSRRQPSRLPSSPEKKSGKGKARFSPRSFLTRIGTVMALQALAHTVFPAVASAAGSALDLPAASVISDSVTALSEKSPVLFNDLWPSLVAAFTLIFVSEIGDKTFFISALLSMKYPRRLVFLSAVGALSLMTAISALIGQIFHALPGSLNSSIPFDDLLAAGLLVFFGIQNIRAGLRGDSLGEQEEEEEEAKEEVDRLEKGKLGLSPSELTIVAEVFSLIFLAEWGDKSMISTIALSAAKNPWGVVVGGSAGHAMATILAIGGGSLMTKYISEQVANILGGVLFLVFAGTTVWDAFAPGGGFAAALATAAEGGGLTGAIASVAEKVVNMWS</sequence>
<comment type="subcellular location">
    <subcellularLocation>
        <location evidence="1">Membrane</location>
        <topology evidence="1">Multi-pass membrane protein</topology>
    </subcellularLocation>
</comment>
<dbReference type="Pfam" id="PF01169">
    <property type="entry name" value="GDT1"/>
    <property type="match status" value="2"/>
</dbReference>
<gene>
    <name evidence="9" type="ORF">Cvel_28213</name>
</gene>
<feature type="compositionally biased region" description="Basic residues" evidence="6">
    <location>
        <begin position="32"/>
        <end position="46"/>
    </location>
</feature>
<evidence type="ECO:0000256" key="8">
    <source>
        <dbReference type="SAM" id="SignalP"/>
    </source>
</evidence>
<dbReference type="GO" id="GO:0005794">
    <property type="term" value="C:Golgi apparatus"/>
    <property type="evidence" value="ECO:0007669"/>
    <property type="project" value="TreeGrafter"/>
</dbReference>
<keyword evidence="4 7" id="KW-1133">Transmembrane helix</keyword>
<dbReference type="GO" id="GO:0015085">
    <property type="term" value="F:calcium ion transmembrane transporter activity"/>
    <property type="evidence" value="ECO:0007669"/>
    <property type="project" value="TreeGrafter"/>
</dbReference>
<dbReference type="GO" id="GO:0016020">
    <property type="term" value="C:membrane"/>
    <property type="evidence" value="ECO:0007669"/>
    <property type="project" value="UniProtKB-SubCell"/>
</dbReference>
<keyword evidence="5 7" id="KW-0472">Membrane</keyword>
<dbReference type="PhylomeDB" id="A0A0G4HJN1"/>
<dbReference type="PANTHER" id="PTHR12608:SF6">
    <property type="entry name" value="PROTEIN PAM71, CHLOROPLASTIC"/>
    <property type="match status" value="1"/>
</dbReference>
<evidence type="ECO:0000256" key="3">
    <source>
        <dbReference type="ARBA" id="ARBA00022692"/>
    </source>
</evidence>